<reference evidence="1 2" key="1">
    <citation type="submission" date="2016-05" db="EMBL/GenBank/DDBJ databases">
        <authorList>
            <person name="Lee J.-Y."/>
            <person name="Kim E.B."/>
            <person name="Choi Y.-J."/>
        </authorList>
    </citation>
    <scope>NUCLEOTIDE SEQUENCE [LARGE SCALE GENOMIC DNA]</scope>
    <source>
        <strain evidence="1 2">KLA006</strain>
    </source>
</reference>
<dbReference type="EMBL" id="LXZO01000066">
    <property type="protein sequence ID" value="PAY48280.1"/>
    <property type="molecule type" value="Genomic_DNA"/>
</dbReference>
<gene>
    <name evidence="1" type="ORF">A8C52_04965</name>
</gene>
<evidence type="ECO:0000313" key="1">
    <source>
        <dbReference type="EMBL" id="PAY48280.1"/>
    </source>
</evidence>
<dbReference type="Proteomes" id="UP000218139">
    <property type="component" value="Unassembled WGS sequence"/>
</dbReference>
<protein>
    <submittedName>
        <fullName evidence="1">Uncharacterized protein</fullName>
    </submittedName>
</protein>
<accession>A0A9X6S5Q4</accession>
<evidence type="ECO:0000313" key="2">
    <source>
        <dbReference type="Proteomes" id="UP000218139"/>
    </source>
</evidence>
<comment type="caution">
    <text evidence="1">The sequence shown here is derived from an EMBL/GenBank/DDBJ whole genome shotgun (WGS) entry which is preliminary data.</text>
</comment>
<organism evidence="1 2">
    <name type="scientific">Ligilactobacillus salivarius</name>
    <dbReference type="NCBI Taxonomy" id="1624"/>
    <lineage>
        <taxon>Bacteria</taxon>
        <taxon>Bacillati</taxon>
        <taxon>Bacillota</taxon>
        <taxon>Bacilli</taxon>
        <taxon>Lactobacillales</taxon>
        <taxon>Lactobacillaceae</taxon>
        <taxon>Ligilactobacillus</taxon>
    </lineage>
</organism>
<proteinExistence type="predicted"/>
<dbReference type="AlphaFoldDB" id="A0A9X6S5Q4"/>
<sequence length="149" mass="17102">MGNLFEWDNVLDGTLLDDLNANHDVVKVIKDYIQGKTDDELLPVAYNTYLLAKMIVFDIVKVAELASFDLTKAAENKGSLRYSLDDFINKYKNQLYLAEKEDKPSVDIPTLREWLEVLDDQDLSLEISNEDPVILTVSWKYDEGPRLET</sequence>
<name>A0A9X6S5Q4_9LACO</name>
<dbReference type="RefSeq" id="WP_086201063.1">
    <property type="nucleotide sequence ID" value="NZ_LXZG01000077.1"/>
</dbReference>